<dbReference type="AlphaFoldDB" id="A0A418PNJ5"/>
<keyword evidence="2" id="KW-1185">Reference proteome</keyword>
<accession>A0A418PNJ5</accession>
<dbReference type="EMBL" id="QXML01000009">
    <property type="protein sequence ID" value="RIW13323.1"/>
    <property type="molecule type" value="Genomic_DNA"/>
</dbReference>
<sequence>MDQRAKRRIKKIQLKPFLTLIGQSQTLDKTKWTFVEQMDFKGRFRLKVKNHRSLDRSHLPYWPLYFQNHKKYQLRRSGDWSTS</sequence>
<organism evidence="1 2">
    <name type="scientific">Algoriphagus lacus</name>
    <dbReference type="NCBI Taxonomy" id="2056311"/>
    <lineage>
        <taxon>Bacteria</taxon>
        <taxon>Pseudomonadati</taxon>
        <taxon>Bacteroidota</taxon>
        <taxon>Cytophagia</taxon>
        <taxon>Cytophagales</taxon>
        <taxon>Cyclobacteriaceae</taxon>
        <taxon>Algoriphagus</taxon>
    </lineage>
</organism>
<reference evidence="1 2" key="1">
    <citation type="submission" date="2018-09" db="EMBL/GenBank/DDBJ databases">
        <authorList>
            <person name="Wang X."/>
            <person name="Du Z."/>
        </authorList>
    </citation>
    <scope>NUCLEOTIDE SEQUENCE [LARGE SCALE GENOMIC DNA]</scope>
    <source>
        <strain evidence="1 2">N3</strain>
    </source>
</reference>
<gene>
    <name evidence="1" type="ORF">D0X99_16225</name>
</gene>
<evidence type="ECO:0000313" key="1">
    <source>
        <dbReference type="EMBL" id="RIW13323.1"/>
    </source>
</evidence>
<evidence type="ECO:0000313" key="2">
    <source>
        <dbReference type="Proteomes" id="UP000283522"/>
    </source>
</evidence>
<protein>
    <submittedName>
        <fullName evidence="1">Uncharacterized protein</fullName>
    </submittedName>
</protein>
<dbReference type="Proteomes" id="UP000283522">
    <property type="component" value="Unassembled WGS sequence"/>
</dbReference>
<proteinExistence type="predicted"/>
<name>A0A418PNJ5_9BACT</name>
<comment type="caution">
    <text evidence="1">The sequence shown here is derived from an EMBL/GenBank/DDBJ whole genome shotgun (WGS) entry which is preliminary data.</text>
</comment>